<evidence type="ECO:0000313" key="1">
    <source>
        <dbReference type="EMBL" id="HBH1544581.1"/>
    </source>
</evidence>
<dbReference type="Proteomes" id="UP000878956">
    <property type="component" value="Unassembled WGS sequence"/>
</dbReference>
<dbReference type="PANTHER" id="PTHR38440:SF1">
    <property type="entry name" value="UPF0398 PROTEIN SPR0331"/>
    <property type="match status" value="1"/>
</dbReference>
<dbReference type="Gene3D" id="3.40.50.450">
    <property type="match status" value="1"/>
</dbReference>
<dbReference type="InterPro" id="IPR010697">
    <property type="entry name" value="YspA"/>
</dbReference>
<reference evidence="1" key="1">
    <citation type="journal article" date="2018" name="Genome Biol.">
        <title>SKESA: strategic k-mer extension for scrupulous assemblies.</title>
        <authorList>
            <person name="Souvorov A."/>
            <person name="Agarwala R."/>
            <person name="Lipman D.J."/>
        </authorList>
    </citation>
    <scope>NUCLEOTIDE SEQUENCE</scope>
    <source>
        <strain evidence="1">HN1000</strain>
    </source>
</reference>
<reference evidence="1" key="2">
    <citation type="submission" date="2021-06" db="EMBL/GenBank/DDBJ databases">
        <authorList>
            <consortium name="NCBI Pathogen Detection Project"/>
        </authorList>
    </citation>
    <scope>NUCLEOTIDE SEQUENCE</scope>
    <source>
        <strain evidence="1">HN1000</strain>
    </source>
</reference>
<gene>
    <name evidence="1" type="ORF">KRM00_004137</name>
</gene>
<evidence type="ECO:0000313" key="2">
    <source>
        <dbReference type="Proteomes" id="UP000878956"/>
    </source>
</evidence>
<accession>A0AAN5VQW6</accession>
<sequence>MLYLKSKEKTCAFTGHRTDKLYGSDLSNTKYQMLAKLLRKQIITLIEVNNVDTFISGGATGFDTISFFTVESLKNKYSYINNILAIPFEEQSSTWNNYDKLRYERMLGKANEVIYVDKLDLYNKSKNKKYTYAYKYQKRNEFMVDVSSYIIACFDGSKSGTLNCLNYAKEKKNKIYLINPKSIQ</sequence>
<dbReference type="SUPFAM" id="SSF102405">
    <property type="entry name" value="MCP/YpsA-like"/>
    <property type="match status" value="1"/>
</dbReference>
<comment type="caution">
    <text evidence="1">The sequence shown here is derived from an EMBL/GenBank/DDBJ whole genome shotgun (WGS) entry which is preliminary data.</text>
</comment>
<proteinExistence type="predicted"/>
<dbReference type="EMBL" id="DAEPXK010000104">
    <property type="protein sequence ID" value="HBH1544581.1"/>
    <property type="molecule type" value="Genomic_DNA"/>
</dbReference>
<dbReference type="RefSeq" id="WP_009899121.1">
    <property type="nucleotide sequence ID" value="NZ_FUQT01000003.1"/>
</dbReference>
<dbReference type="AlphaFoldDB" id="A0AAN5VQW6"/>
<protein>
    <submittedName>
        <fullName evidence="1">DUF1273 family protein</fullName>
    </submittedName>
</protein>
<name>A0AAN5VQW6_CLODI</name>
<organism evidence="1 2">
    <name type="scientific">Clostridioides difficile</name>
    <name type="common">Peptoclostridium difficile</name>
    <dbReference type="NCBI Taxonomy" id="1496"/>
    <lineage>
        <taxon>Bacteria</taxon>
        <taxon>Bacillati</taxon>
        <taxon>Bacillota</taxon>
        <taxon>Clostridia</taxon>
        <taxon>Peptostreptococcales</taxon>
        <taxon>Peptostreptococcaceae</taxon>
        <taxon>Clostridioides</taxon>
    </lineage>
</organism>
<dbReference type="PANTHER" id="PTHR38440">
    <property type="entry name" value="UPF0398 PROTEIN YPSA"/>
    <property type="match status" value="1"/>
</dbReference>
<dbReference type="Pfam" id="PF06908">
    <property type="entry name" value="YpsA"/>
    <property type="match status" value="1"/>
</dbReference>